<dbReference type="Proteomes" id="UP000000332">
    <property type="component" value="Chromosome"/>
</dbReference>
<dbReference type="InterPro" id="IPR051541">
    <property type="entry name" value="PTS_SugarTrans_NitroReg"/>
</dbReference>
<dbReference type="KEGG" id="bpo:BP951000_1602"/>
<evidence type="ECO:0000259" key="6">
    <source>
        <dbReference type="PROSITE" id="PS51094"/>
    </source>
</evidence>
<evidence type="ECO:0000313" key="7">
    <source>
        <dbReference type="EMBL" id="ADK31583.1"/>
    </source>
</evidence>
<evidence type="ECO:0000256" key="2">
    <source>
        <dbReference type="ARBA" id="ARBA00022553"/>
    </source>
</evidence>
<evidence type="ECO:0000256" key="3">
    <source>
        <dbReference type="ARBA" id="ARBA00022597"/>
    </source>
</evidence>
<dbReference type="InterPro" id="IPR016152">
    <property type="entry name" value="PTrfase/Anion_transptr"/>
</dbReference>
<dbReference type="PANTHER" id="PTHR47738:SF1">
    <property type="entry name" value="NITROGEN REGULATORY PROTEIN"/>
    <property type="match status" value="1"/>
</dbReference>
<reference evidence="7 8" key="1">
    <citation type="journal article" date="2010" name="PLoS ONE">
        <title>The complete genome sequence of the pathogenic intestinal spirochete Brachyspira pilosicoli and comparison with other Brachyspira genomes.</title>
        <authorList>
            <person name="Wanchanthuek P."/>
            <person name="Bellgard M.I."/>
            <person name="La T."/>
            <person name="Ryan K."/>
            <person name="Moolhuijzen P."/>
            <person name="Chapman B."/>
            <person name="Black M."/>
            <person name="Schibeci D."/>
            <person name="Hunter A."/>
            <person name="Barrero R."/>
            <person name="Phillips N.D."/>
            <person name="Hampson D.J."/>
        </authorList>
    </citation>
    <scope>NUCLEOTIDE SEQUENCE [LARGE SCALE GENOMIC DNA]</scope>
    <source>
        <strain evidence="8">ATCC BAA-1826 / 95/1000</strain>
    </source>
</reference>
<keyword evidence="8" id="KW-1185">Reference proteome</keyword>
<dbReference type="SUPFAM" id="SSF55804">
    <property type="entry name" value="Phoshotransferase/anion transport protein"/>
    <property type="match status" value="1"/>
</dbReference>
<keyword evidence="1" id="KW-0813">Transport</keyword>
<organism evidence="7 8">
    <name type="scientific">Brachyspira pilosicoli (strain ATCC BAA-1826 / 95/1000)</name>
    <dbReference type="NCBI Taxonomy" id="759914"/>
    <lineage>
        <taxon>Bacteria</taxon>
        <taxon>Pseudomonadati</taxon>
        <taxon>Spirochaetota</taxon>
        <taxon>Spirochaetia</taxon>
        <taxon>Brachyspirales</taxon>
        <taxon>Brachyspiraceae</taxon>
        <taxon>Brachyspira</taxon>
    </lineage>
</organism>
<dbReference type="STRING" id="759914.BP951000_1602"/>
<evidence type="ECO:0000256" key="4">
    <source>
        <dbReference type="ARBA" id="ARBA00022679"/>
    </source>
</evidence>
<evidence type="ECO:0000256" key="5">
    <source>
        <dbReference type="ARBA" id="ARBA00022683"/>
    </source>
</evidence>
<dbReference type="GO" id="GO:0016020">
    <property type="term" value="C:membrane"/>
    <property type="evidence" value="ECO:0007669"/>
    <property type="project" value="InterPro"/>
</dbReference>
<dbReference type="InterPro" id="IPR004715">
    <property type="entry name" value="PTS_IIA_fruc"/>
</dbReference>
<dbReference type="eggNOG" id="COG1762">
    <property type="taxonomic scope" value="Bacteria"/>
</dbReference>
<name>D8IEL0_BRAP9</name>
<proteinExistence type="predicted"/>
<dbReference type="PROSITE" id="PS00372">
    <property type="entry name" value="PTS_EIIA_TYPE_2_HIS"/>
    <property type="match status" value="1"/>
</dbReference>
<dbReference type="InterPro" id="IPR002178">
    <property type="entry name" value="PTS_EIIA_type-2_dom"/>
</dbReference>
<dbReference type="PROSITE" id="PS51094">
    <property type="entry name" value="PTS_EIIA_TYPE_2"/>
    <property type="match status" value="1"/>
</dbReference>
<dbReference type="Pfam" id="PF00359">
    <property type="entry name" value="PTS_EIIA_2"/>
    <property type="match status" value="1"/>
</dbReference>
<dbReference type="GO" id="GO:0008982">
    <property type="term" value="F:protein-N(PI)-phosphohistidine-sugar phosphotransferase activity"/>
    <property type="evidence" value="ECO:0007669"/>
    <property type="project" value="InterPro"/>
</dbReference>
<dbReference type="GO" id="GO:0030295">
    <property type="term" value="F:protein kinase activator activity"/>
    <property type="evidence" value="ECO:0007669"/>
    <property type="project" value="TreeGrafter"/>
</dbReference>
<protein>
    <submittedName>
        <fullName evidence="7">PTS system, fructose subfamily IIC subunit</fullName>
    </submittedName>
</protein>
<dbReference type="NCBIfam" id="TIGR00848">
    <property type="entry name" value="fruA"/>
    <property type="match status" value="1"/>
</dbReference>
<keyword evidence="2" id="KW-0597">Phosphoprotein</keyword>
<dbReference type="HOGENOM" id="CLU_072531_5_0_12"/>
<dbReference type="InParanoid" id="D8IEL0"/>
<sequence length="160" mass="17915">MEGLIKMSLIDYINKDAIMIDVQETDKERLLSKMVERLNECGLLLSKDEAEHSIMAREKLMSTGVGNGIAIPHAKTDAVDKIVLTVATIKNGINYKSVDKKKVFIVFMLLAPKDSASENLKVLTTIAKILRDNSHFVEKLINTDKNEDIISLIAKEEMKL</sequence>
<dbReference type="CDD" id="cd00211">
    <property type="entry name" value="PTS_IIA_fru"/>
    <property type="match status" value="1"/>
</dbReference>
<dbReference type="EMBL" id="CP002025">
    <property type="protein sequence ID" value="ADK31583.1"/>
    <property type="molecule type" value="Genomic_DNA"/>
</dbReference>
<gene>
    <name evidence="7" type="ordered locus">BP951000_1602</name>
</gene>
<keyword evidence="3" id="KW-0762">Sugar transport</keyword>
<keyword evidence="4" id="KW-0808">Transferase</keyword>
<dbReference type="PANTHER" id="PTHR47738">
    <property type="entry name" value="PTS SYSTEM FRUCTOSE-LIKE EIIA COMPONENT-RELATED"/>
    <property type="match status" value="1"/>
</dbReference>
<evidence type="ECO:0000256" key="1">
    <source>
        <dbReference type="ARBA" id="ARBA00022448"/>
    </source>
</evidence>
<accession>D8IEL0</accession>
<feature type="domain" description="PTS EIIA type-2" evidence="6">
    <location>
        <begin position="11"/>
        <end position="156"/>
    </location>
</feature>
<dbReference type="GO" id="GO:0009401">
    <property type="term" value="P:phosphoenolpyruvate-dependent sugar phosphotransferase system"/>
    <property type="evidence" value="ECO:0007669"/>
    <property type="project" value="UniProtKB-KW"/>
</dbReference>
<dbReference type="Gene3D" id="3.40.930.10">
    <property type="entry name" value="Mannitol-specific EII, Chain A"/>
    <property type="match status" value="1"/>
</dbReference>
<evidence type="ECO:0000313" key="8">
    <source>
        <dbReference type="Proteomes" id="UP000000332"/>
    </source>
</evidence>
<keyword evidence="5" id="KW-0598">Phosphotransferase system</keyword>
<dbReference type="AlphaFoldDB" id="D8IEL0"/>